<dbReference type="PRINTS" id="PR00038">
    <property type="entry name" value="HTHLUXR"/>
</dbReference>
<dbReference type="SMART" id="SM00421">
    <property type="entry name" value="HTH_LUXR"/>
    <property type="match status" value="1"/>
</dbReference>
<keyword evidence="4" id="KW-1185">Reference proteome</keyword>
<evidence type="ECO:0000313" key="4">
    <source>
        <dbReference type="Proteomes" id="UP000032564"/>
    </source>
</evidence>
<name>A0ABR5D6Y2_9HYPH</name>
<feature type="domain" description="HTH luxR-type" evidence="2">
    <location>
        <begin position="169"/>
        <end position="234"/>
    </location>
</feature>
<dbReference type="PROSITE" id="PS00622">
    <property type="entry name" value="HTH_LUXR_1"/>
    <property type="match status" value="1"/>
</dbReference>
<dbReference type="PROSITE" id="PS50043">
    <property type="entry name" value="HTH_LUXR_2"/>
    <property type="match status" value="1"/>
</dbReference>
<evidence type="ECO:0000313" key="3">
    <source>
        <dbReference type="EMBL" id="KJF72836.1"/>
    </source>
</evidence>
<dbReference type="Pfam" id="PF00196">
    <property type="entry name" value="GerE"/>
    <property type="match status" value="1"/>
</dbReference>
<dbReference type="RefSeq" id="WP_045019698.1">
    <property type="nucleotide sequence ID" value="NZ_CP166105.1"/>
</dbReference>
<dbReference type="EMBL" id="JWIT01000008">
    <property type="protein sequence ID" value="KJF72836.1"/>
    <property type="molecule type" value="Genomic_DNA"/>
</dbReference>
<dbReference type="SUPFAM" id="SSF52172">
    <property type="entry name" value="CheY-like"/>
    <property type="match status" value="1"/>
</dbReference>
<reference evidence="3 4" key="1">
    <citation type="submission" date="2014-12" db="EMBL/GenBank/DDBJ databases">
        <authorList>
            <person name="Kuzmanovic N."/>
            <person name="Pulawska J."/>
            <person name="Obradovic A."/>
        </authorList>
    </citation>
    <scope>NUCLEOTIDE SEQUENCE [LARGE SCALE GENOMIC DNA]</scope>
    <source>
        <strain evidence="3 4">KFB 330</strain>
    </source>
</reference>
<dbReference type="InterPro" id="IPR000792">
    <property type="entry name" value="Tscrpt_reg_LuxR_C"/>
</dbReference>
<evidence type="ECO:0000259" key="2">
    <source>
        <dbReference type="PROSITE" id="PS50043"/>
    </source>
</evidence>
<dbReference type="Gene3D" id="1.10.10.10">
    <property type="entry name" value="Winged helix-like DNA-binding domain superfamily/Winged helix DNA-binding domain"/>
    <property type="match status" value="1"/>
</dbReference>
<dbReference type="InterPro" id="IPR036388">
    <property type="entry name" value="WH-like_DNA-bd_sf"/>
</dbReference>
<dbReference type="PANTHER" id="PTHR45566:SF1">
    <property type="entry name" value="HTH-TYPE TRANSCRIPTIONAL REGULATOR YHJB-RELATED"/>
    <property type="match status" value="1"/>
</dbReference>
<dbReference type="PANTHER" id="PTHR45566">
    <property type="entry name" value="HTH-TYPE TRANSCRIPTIONAL REGULATOR YHJB-RELATED"/>
    <property type="match status" value="1"/>
</dbReference>
<dbReference type="CDD" id="cd06170">
    <property type="entry name" value="LuxR_C_like"/>
    <property type="match status" value="1"/>
</dbReference>
<feature type="compositionally biased region" description="Polar residues" evidence="1">
    <location>
        <begin position="1"/>
        <end position="10"/>
    </location>
</feature>
<dbReference type="InterPro" id="IPR011006">
    <property type="entry name" value="CheY-like_superfamily"/>
</dbReference>
<protein>
    <submittedName>
        <fullName evidence="3">LuxR family transcriptional regulator</fullName>
    </submittedName>
</protein>
<dbReference type="InterPro" id="IPR016032">
    <property type="entry name" value="Sig_transdc_resp-reg_C-effctor"/>
</dbReference>
<feature type="region of interest" description="Disordered" evidence="1">
    <location>
        <begin position="1"/>
        <end position="20"/>
    </location>
</feature>
<proteinExistence type="predicted"/>
<dbReference type="Proteomes" id="UP000032564">
    <property type="component" value="Unassembled WGS sequence"/>
</dbReference>
<dbReference type="InterPro" id="IPR051015">
    <property type="entry name" value="EvgA-like"/>
</dbReference>
<dbReference type="Gene3D" id="3.40.50.2300">
    <property type="match status" value="1"/>
</dbReference>
<gene>
    <name evidence="3" type="ORF">RP75_14935</name>
</gene>
<evidence type="ECO:0000256" key="1">
    <source>
        <dbReference type="SAM" id="MobiDB-lite"/>
    </source>
</evidence>
<sequence>MIHNYISENPSAGAPPHPQAATSAASYIGIIDRRMLERECLAHSLNYQYADRRILTFSDLGEWQQARAEIGMPAAVLVSVGHGPLPETNHELAEIVAAVSPAAVVVLSDDQDINTILDTIALGVRGYISSSVSVDVCVQAISLAIAGGRFIPASSVMNMKSLFGLTAHASRPPMKFTSRQSAIAEALRCGKANKDIALELNLCESTIKVHIRNIMKKLGATNRTEVACKIGDMAYER</sequence>
<accession>A0ABR5D6Y2</accession>
<dbReference type="SUPFAM" id="SSF46894">
    <property type="entry name" value="C-terminal effector domain of the bipartite response regulators"/>
    <property type="match status" value="1"/>
</dbReference>
<comment type="caution">
    <text evidence="3">The sequence shown here is derived from an EMBL/GenBank/DDBJ whole genome shotgun (WGS) entry which is preliminary data.</text>
</comment>
<organism evidence="3 4">
    <name type="scientific">Agrobacterium arsenijevicii</name>
    <dbReference type="NCBI Taxonomy" id="1585697"/>
    <lineage>
        <taxon>Bacteria</taxon>
        <taxon>Pseudomonadati</taxon>
        <taxon>Pseudomonadota</taxon>
        <taxon>Alphaproteobacteria</taxon>
        <taxon>Hyphomicrobiales</taxon>
        <taxon>Rhizobiaceae</taxon>
        <taxon>Rhizobium/Agrobacterium group</taxon>
        <taxon>Agrobacterium</taxon>
    </lineage>
</organism>